<protein>
    <submittedName>
        <fullName evidence="19">Uncharacterized protein</fullName>
    </submittedName>
</protein>
<keyword evidence="11" id="KW-0675">Receptor</keyword>
<dbReference type="PROSITE" id="PS00236">
    <property type="entry name" value="NEUROTR_ION_CHANNEL"/>
    <property type="match status" value="1"/>
</dbReference>
<dbReference type="Gene3D" id="1.20.58.390">
    <property type="entry name" value="Neurotransmitter-gated ion-channel transmembrane domain"/>
    <property type="match status" value="2"/>
</dbReference>
<evidence type="ECO:0000256" key="4">
    <source>
        <dbReference type="ARBA" id="ARBA00022475"/>
    </source>
</evidence>
<evidence type="ECO:0000256" key="1">
    <source>
        <dbReference type="ARBA" id="ARBA00003328"/>
    </source>
</evidence>
<keyword evidence="13" id="KW-0628">Postsynaptic cell membrane</keyword>
<dbReference type="GO" id="GO:0022848">
    <property type="term" value="F:acetylcholine-gated monoatomic cation-selective channel activity"/>
    <property type="evidence" value="ECO:0007669"/>
    <property type="project" value="InterPro"/>
</dbReference>
<feature type="compositionally biased region" description="Low complexity" evidence="18">
    <location>
        <begin position="1"/>
        <end position="13"/>
    </location>
</feature>
<dbReference type="Pfam" id="PF02932">
    <property type="entry name" value="Neur_chan_memb"/>
    <property type="match status" value="1"/>
</dbReference>
<evidence type="ECO:0000313" key="19">
    <source>
        <dbReference type="EMBL" id="CAD7223125.1"/>
    </source>
</evidence>
<dbReference type="Pfam" id="PF02931">
    <property type="entry name" value="Neur_chan_LBD"/>
    <property type="match status" value="1"/>
</dbReference>
<dbReference type="InterPro" id="IPR006201">
    <property type="entry name" value="Neur_channel"/>
</dbReference>
<dbReference type="GO" id="GO:0045211">
    <property type="term" value="C:postsynaptic membrane"/>
    <property type="evidence" value="ECO:0007669"/>
    <property type="project" value="UniProtKB-SubCell"/>
</dbReference>
<name>A0A7R8W3M1_9CRUS</name>
<dbReference type="AlphaFoldDB" id="A0A7R8W3M1"/>
<evidence type="ECO:0000256" key="9">
    <source>
        <dbReference type="ARBA" id="ARBA00023136"/>
    </source>
</evidence>
<evidence type="ECO:0000256" key="18">
    <source>
        <dbReference type="SAM" id="MobiDB-lite"/>
    </source>
</evidence>
<dbReference type="PRINTS" id="PR00254">
    <property type="entry name" value="NICOTINICR"/>
</dbReference>
<feature type="transmembrane region" description="Helical" evidence="17">
    <location>
        <begin position="360"/>
        <end position="381"/>
    </location>
</feature>
<keyword evidence="5 17" id="KW-0812">Transmembrane</keyword>
<gene>
    <name evidence="19" type="ORF">CTOB1V02_LOCUS1119</name>
</gene>
<dbReference type="InterPro" id="IPR002394">
    <property type="entry name" value="Nicotinic_acetylcholine_rcpt"/>
</dbReference>
<evidence type="ECO:0000256" key="5">
    <source>
        <dbReference type="ARBA" id="ARBA00022692"/>
    </source>
</evidence>
<keyword evidence="15 17" id="KW-0407">Ion channel</keyword>
<keyword evidence="12" id="KW-0325">Glycoprotein</keyword>
<evidence type="ECO:0000256" key="15">
    <source>
        <dbReference type="ARBA" id="ARBA00023303"/>
    </source>
</evidence>
<keyword evidence="6 17" id="KW-1133">Transmembrane helix</keyword>
<keyword evidence="10" id="KW-1015">Disulfide bond</keyword>
<dbReference type="InterPro" id="IPR036719">
    <property type="entry name" value="Neuro-gated_channel_TM_sf"/>
</dbReference>
<dbReference type="OrthoDB" id="5975154at2759"/>
<evidence type="ECO:0000256" key="2">
    <source>
        <dbReference type="ARBA" id="ARBA00009237"/>
    </source>
</evidence>
<dbReference type="EMBL" id="OB660154">
    <property type="protein sequence ID" value="CAD7223125.1"/>
    <property type="molecule type" value="Genomic_DNA"/>
</dbReference>
<evidence type="ECO:0000256" key="13">
    <source>
        <dbReference type="ARBA" id="ARBA00023257"/>
    </source>
</evidence>
<comment type="caution">
    <text evidence="17">Lacks conserved residue(s) required for the propagation of feature annotation.</text>
</comment>
<dbReference type="FunFam" id="1.20.58.390:FF:000030">
    <property type="entry name" value="Acetylcholine receptor subunit alpha-L1"/>
    <property type="match status" value="1"/>
</dbReference>
<dbReference type="GO" id="GO:0004888">
    <property type="term" value="F:transmembrane signaling receptor activity"/>
    <property type="evidence" value="ECO:0007669"/>
    <property type="project" value="InterPro"/>
</dbReference>
<dbReference type="InterPro" id="IPR038050">
    <property type="entry name" value="Neuro_actylchol_rec"/>
</dbReference>
<keyword evidence="7" id="KW-0770">Synapse</keyword>
<keyword evidence="3 17" id="KW-0813">Transport</keyword>
<feature type="region of interest" description="Disordered" evidence="18">
    <location>
        <begin position="1"/>
        <end position="29"/>
    </location>
</feature>
<comment type="similarity">
    <text evidence="2">Belongs to the ligand-gated ion channel (TC 1.A.9) family. Acetylcholine receptor (TC 1.A.9.1) subfamily.</text>
</comment>
<dbReference type="CDD" id="cd19031">
    <property type="entry name" value="LGIC_ECD_nAChR_proto_alpha-like"/>
    <property type="match status" value="1"/>
</dbReference>
<comment type="function">
    <text evidence="1">After binding acetylcholine, the AChR responds by an extensive change in conformation that affects all subunits and leads to opening of an ion-conducting channel across the plasma membrane.</text>
</comment>
<dbReference type="SUPFAM" id="SSF63712">
    <property type="entry name" value="Nicotinic receptor ligand binding domain-like"/>
    <property type="match status" value="1"/>
</dbReference>
<dbReference type="PRINTS" id="PR00252">
    <property type="entry name" value="NRIONCHANNEL"/>
</dbReference>
<evidence type="ECO:0000256" key="8">
    <source>
        <dbReference type="ARBA" id="ARBA00023065"/>
    </source>
</evidence>
<dbReference type="FunFam" id="1.20.58.390:FF:000001">
    <property type="entry name" value="Neuronal nicotinic acetylcholine receptor subunit 3"/>
    <property type="match status" value="1"/>
</dbReference>
<comment type="subcellular location">
    <subcellularLocation>
        <location evidence="16">Postsynaptic cell membrane</location>
        <topology evidence="16">Multi-pass membrane protein</topology>
    </subcellularLocation>
</comment>
<keyword evidence="9 17" id="KW-0472">Membrane</keyword>
<accession>A0A7R8W3M1</accession>
<feature type="transmembrane region" description="Helical" evidence="17">
    <location>
        <begin position="526"/>
        <end position="544"/>
    </location>
</feature>
<organism evidence="19">
    <name type="scientific">Cyprideis torosa</name>
    <dbReference type="NCBI Taxonomy" id="163714"/>
    <lineage>
        <taxon>Eukaryota</taxon>
        <taxon>Metazoa</taxon>
        <taxon>Ecdysozoa</taxon>
        <taxon>Arthropoda</taxon>
        <taxon>Crustacea</taxon>
        <taxon>Oligostraca</taxon>
        <taxon>Ostracoda</taxon>
        <taxon>Podocopa</taxon>
        <taxon>Podocopida</taxon>
        <taxon>Cytherocopina</taxon>
        <taxon>Cytheroidea</taxon>
        <taxon>Cytherideidae</taxon>
        <taxon>Cyprideis</taxon>
    </lineage>
</organism>
<dbReference type="Gene3D" id="2.70.170.10">
    <property type="entry name" value="Neurotransmitter-gated ion-channel ligand-binding domain"/>
    <property type="match status" value="1"/>
</dbReference>
<dbReference type="InterPro" id="IPR006202">
    <property type="entry name" value="Neur_chan_lig-bd"/>
</dbReference>
<evidence type="ECO:0000256" key="14">
    <source>
        <dbReference type="ARBA" id="ARBA00023286"/>
    </source>
</evidence>
<proteinExistence type="inferred from homology"/>
<evidence type="ECO:0000256" key="6">
    <source>
        <dbReference type="ARBA" id="ARBA00022989"/>
    </source>
</evidence>
<dbReference type="InterPro" id="IPR006029">
    <property type="entry name" value="Neurotrans-gated_channel_TM"/>
</dbReference>
<feature type="transmembrane region" description="Helical" evidence="17">
    <location>
        <begin position="326"/>
        <end position="348"/>
    </location>
</feature>
<sequence length="572" mass="64209">MLLTPTPTSTLEPSTEKGAKLEGPLDGVRPRKRLERFPSNLAITCTSFSPVHVSSPPPIIPEARPITGCLPAEGAGGGRWILGAPAALAAMLVGHGGNKNAKMLYDDLLSDYNRLIRPVANVSQTLTVRLGLKLSQLIEVNLKNQIMTTNLWVVQNWTDYKLRWDPMDYGGVDTLYVPSEHIWLPDIVLFNNADGNYEVTQMTKATINYNGEVVWTPPAIYKSSCQMNVEWFPFDEQSCLMKFASWTYDGHGVDLKHIDQKPGNNINVVPVGIDLAEFYLSVEWDILEVPARRNQEYYPCCPGVPFPASNSTALPPSSHSPSSEKVSLCISVLVSLTVFFLLLAEIIPPTSLAVPLLGKYLLFTMVLVTVSIYITVCVLNVHFRRPATHKMSPWVKKVFVEFMPSVLMMRRPEQNSDGKPMQLEDDLKLLGYGYNDLEYRDHFGRPSGSTIVTTTENFNNPHQSIREEIYTGQSSSPDYARHRQYSAEVLRAIEAVQFIAQHIKDEDEDQSVQEDWKYVATVLDRLFLWIFIASCTFGTIAIMLRAPSLYDTRHPIDVQLSKVGRGFAFRTS</sequence>
<dbReference type="CDD" id="cd19064">
    <property type="entry name" value="LGIC_TM_nAChR"/>
    <property type="match status" value="1"/>
</dbReference>
<dbReference type="PANTHER" id="PTHR18945">
    <property type="entry name" value="NEUROTRANSMITTER GATED ION CHANNEL"/>
    <property type="match status" value="1"/>
</dbReference>
<evidence type="ECO:0000256" key="11">
    <source>
        <dbReference type="ARBA" id="ARBA00023170"/>
    </source>
</evidence>
<keyword evidence="4" id="KW-1003">Cell membrane</keyword>
<keyword evidence="8 17" id="KW-0406">Ion transport</keyword>
<keyword evidence="14" id="KW-1071">Ligand-gated ion channel</keyword>
<evidence type="ECO:0000256" key="3">
    <source>
        <dbReference type="ARBA" id="ARBA00022448"/>
    </source>
</evidence>
<reference evidence="19" key="1">
    <citation type="submission" date="2020-11" db="EMBL/GenBank/DDBJ databases">
        <authorList>
            <person name="Tran Van P."/>
        </authorList>
    </citation>
    <scope>NUCLEOTIDE SEQUENCE</scope>
</reference>
<evidence type="ECO:0000256" key="10">
    <source>
        <dbReference type="ARBA" id="ARBA00023157"/>
    </source>
</evidence>
<evidence type="ECO:0000256" key="7">
    <source>
        <dbReference type="ARBA" id="ARBA00023018"/>
    </source>
</evidence>
<dbReference type="SUPFAM" id="SSF90112">
    <property type="entry name" value="Neurotransmitter-gated ion-channel transmembrane pore"/>
    <property type="match status" value="1"/>
</dbReference>
<evidence type="ECO:0000256" key="12">
    <source>
        <dbReference type="ARBA" id="ARBA00023180"/>
    </source>
</evidence>
<evidence type="ECO:0000256" key="17">
    <source>
        <dbReference type="RuleBase" id="RU000687"/>
    </source>
</evidence>
<dbReference type="InterPro" id="IPR018000">
    <property type="entry name" value="Neurotransmitter_ion_chnl_CS"/>
</dbReference>
<dbReference type="FunFam" id="2.70.170.10:FF:000013">
    <property type="entry name" value="Acetylcholine receptor subunit alpha"/>
    <property type="match status" value="1"/>
</dbReference>
<dbReference type="InterPro" id="IPR036734">
    <property type="entry name" value="Neur_chan_lig-bd_sf"/>
</dbReference>
<evidence type="ECO:0000256" key="16">
    <source>
        <dbReference type="ARBA" id="ARBA00034104"/>
    </source>
</evidence>